<sequence>MVGEVAAETGRGQGENSFNWGSASPAPTLATTTIHDALRRGCGVRVREGQMRRVDVGRVRVQLCRMEKGGRLNPERDDQDCFMRNELCKH</sequence>
<reference evidence="2 3" key="1">
    <citation type="journal article" date="2005" name="PLoS Biol.">
        <title>The genomes of Oryza sativa: a history of duplications.</title>
        <authorList>
            <person name="Yu J."/>
            <person name="Wang J."/>
            <person name="Lin W."/>
            <person name="Li S."/>
            <person name="Li H."/>
            <person name="Zhou J."/>
            <person name="Ni P."/>
            <person name="Dong W."/>
            <person name="Hu S."/>
            <person name="Zeng C."/>
            <person name="Zhang J."/>
            <person name="Zhang Y."/>
            <person name="Li R."/>
            <person name="Xu Z."/>
            <person name="Li S."/>
            <person name="Li X."/>
            <person name="Zheng H."/>
            <person name="Cong L."/>
            <person name="Lin L."/>
            <person name="Yin J."/>
            <person name="Geng J."/>
            <person name="Li G."/>
            <person name="Shi J."/>
            <person name="Liu J."/>
            <person name="Lv H."/>
            <person name="Li J."/>
            <person name="Wang J."/>
            <person name="Deng Y."/>
            <person name="Ran L."/>
            <person name="Shi X."/>
            <person name="Wang X."/>
            <person name="Wu Q."/>
            <person name="Li C."/>
            <person name="Ren X."/>
            <person name="Wang J."/>
            <person name="Wang X."/>
            <person name="Li D."/>
            <person name="Liu D."/>
            <person name="Zhang X."/>
            <person name="Ji Z."/>
            <person name="Zhao W."/>
            <person name="Sun Y."/>
            <person name="Zhang Z."/>
            <person name="Bao J."/>
            <person name="Han Y."/>
            <person name="Dong L."/>
            <person name="Ji J."/>
            <person name="Chen P."/>
            <person name="Wu S."/>
            <person name="Liu J."/>
            <person name="Xiao Y."/>
            <person name="Bu D."/>
            <person name="Tan J."/>
            <person name="Yang L."/>
            <person name="Ye C."/>
            <person name="Zhang J."/>
            <person name="Xu J."/>
            <person name="Zhou Y."/>
            <person name="Yu Y."/>
            <person name="Zhang B."/>
            <person name="Zhuang S."/>
            <person name="Wei H."/>
            <person name="Liu B."/>
            <person name="Lei M."/>
            <person name="Yu H."/>
            <person name="Li Y."/>
            <person name="Xu H."/>
            <person name="Wei S."/>
            <person name="He X."/>
            <person name="Fang L."/>
            <person name="Zhang Z."/>
            <person name="Zhang Y."/>
            <person name="Huang X."/>
            <person name="Su Z."/>
            <person name="Tong W."/>
            <person name="Li J."/>
            <person name="Tong Z."/>
            <person name="Li S."/>
            <person name="Ye J."/>
            <person name="Wang L."/>
            <person name="Fang L."/>
            <person name="Lei T."/>
            <person name="Chen C."/>
            <person name="Chen H."/>
            <person name="Xu Z."/>
            <person name="Li H."/>
            <person name="Huang H."/>
            <person name="Zhang F."/>
            <person name="Xu H."/>
            <person name="Li N."/>
            <person name="Zhao C."/>
            <person name="Li S."/>
            <person name="Dong L."/>
            <person name="Huang Y."/>
            <person name="Li L."/>
            <person name="Xi Y."/>
            <person name="Qi Q."/>
            <person name="Li W."/>
            <person name="Zhang B."/>
            <person name="Hu W."/>
            <person name="Zhang Y."/>
            <person name="Tian X."/>
            <person name="Jiao Y."/>
            <person name="Liang X."/>
            <person name="Jin J."/>
            <person name="Gao L."/>
            <person name="Zheng W."/>
            <person name="Hao B."/>
            <person name="Liu S."/>
            <person name="Wang W."/>
            <person name="Yuan L."/>
            <person name="Cao M."/>
            <person name="McDermott J."/>
            <person name="Samudrala R."/>
            <person name="Wang J."/>
            <person name="Wong G.K."/>
            <person name="Yang H."/>
        </authorList>
    </citation>
    <scope>NUCLEOTIDE SEQUENCE [LARGE SCALE GENOMIC DNA]</scope>
    <source>
        <strain evidence="3">cv. 93-11</strain>
    </source>
</reference>
<evidence type="ECO:0000256" key="1">
    <source>
        <dbReference type="SAM" id="MobiDB-lite"/>
    </source>
</evidence>
<evidence type="ECO:0000313" key="3">
    <source>
        <dbReference type="Proteomes" id="UP000007015"/>
    </source>
</evidence>
<dbReference type="Gramene" id="BGIOSGA025517-TA">
    <property type="protein sequence ID" value="BGIOSGA025517-PA"/>
    <property type="gene ID" value="BGIOSGA025517"/>
</dbReference>
<dbReference type="HOGENOM" id="CLU_2444776_0_0_1"/>
<name>B8B595_ORYSI</name>
<evidence type="ECO:0000313" key="2">
    <source>
        <dbReference type="EMBL" id="EEC81859.1"/>
    </source>
</evidence>
<organism evidence="2 3">
    <name type="scientific">Oryza sativa subsp. indica</name>
    <name type="common">Rice</name>
    <dbReference type="NCBI Taxonomy" id="39946"/>
    <lineage>
        <taxon>Eukaryota</taxon>
        <taxon>Viridiplantae</taxon>
        <taxon>Streptophyta</taxon>
        <taxon>Embryophyta</taxon>
        <taxon>Tracheophyta</taxon>
        <taxon>Spermatophyta</taxon>
        <taxon>Magnoliopsida</taxon>
        <taxon>Liliopsida</taxon>
        <taxon>Poales</taxon>
        <taxon>Poaceae</taxon>
        <taxon>BOP clade</taxon>
        <taxon>Oryzoideae</taxon>
        <taxon>Oryzeae</taxon>
        <taxon>Oryzinae</taxon>
        <taxon>Oryza</taxon>
        <taxon>Oryza sativa</taxon>
    </lineage>
</organism>
<dbReference type="AlphaFoldDB" id="B8B595"/>
<dbReference type="EMBL" id="CM000132">
    <property type="protein sequence ID" value="EEC81859.1"/>
    <property type="molecule type" value="Genomic_DNA"/>
</dbReference>
<gene>
    <name evidence="2" type="ORF">OsI_25634</name>
</gene>
<proteinExistence type="predicted"/>
<dbReference type="Proteomes" id="UP000007015">
    <property type="component" value="Chromosome 7"/>
</dbReference>
<protein>
    <submittedName>
        <fullName evidence="2">Uncharacterized protein</fullName>
    </submittedName>
</protein>
<keyword evidence="3" id="KW-1185">Reference proteome</keyword>
<feature type="region of interest" description="Disordered" evidence="1">
    <location>
        <begin position="1"/>
        <end position="28"/>
    </location>
</feature>
<accession>B8B595</accession>